<evidence type="ECO:0000256" key="1">
    <source>
        <dbReference type="ARBA" id="ARBA00006153"/>
    </source>
</evidence>
<dbReference type="NCBIfam" id="NF006769">
    <property type="entry name" value="PRK09290.1-3"/>
    <property type="match status" value="1"/>
</dbReference>
<feature type="domain" description="Peptidase M20 dimerisation" evidence="4">
    <location>
        <begin position="215"/>
        <end position="314"/>
    </location>
</feature>
<proteinExistence type="inferred from homology"/>
<dbReference type="NCBIfam" id="TIGR01879">
    <property type="entry name" value="hydantase"/>
    <property type="match status" value="1"/>
</dbReference>
<dbReference type="Gene3D" id="3.40.630.10">
    <property type="entry name" value="Zn peptidases"/>
    <property type="match status" value="1"/>
</dbReference>
<feature type="binding site" evidence="3">
    <location>
        <position position="194"/>
    </location>
    <ligand>
        <name>Zn(2+)</name>
        <dbReference type="ChEBI" id="CHEBI:29105"/>
        <label>1</label>
    </ligand>
</feature>
<feature type="binding site" evidence="3">
    <location>
        <position position="87"/>
    </location>
    <ligand>
        <name>Zn(2+)</name>
        <dbReference type="ChEBI" id="CHEBI:29105"/>
        <label>1</label>
    </ligand>
</feature>
<keyword evidence="3" id="KW-0479">Metal-binding</keyword>
<sequence length="416" mass="45039">MTAPGENLRINGDRLWDSLMEMARIGPGVAGGNNRQTLTDADKEGRELFAQWCEQAGLTLGVDEMGTMFARREGTEPDLEPVYVGSHLDTQPTGGKYDGVLGVLGGLELVRTLNDLSIQTRRPIVVVNWTNEEGTRFAPAMLASGVFAGVHELDWAYDRKDAAGKSFGAELERIGWKGEEKVGSRPIHAFFELHIEQGPILEAEEKDIGVVTHGQGLWWLEVTLTGKDAHTGSTPMDMRVNAGLGMARITEAVHQIAMAHQPNAVGAVGQANVYPNSRNVIPGKAVFTIDFRSPELEKLTSMRSQLEEQAQRIADELGLGISIEPTGHFDPVTFDADCVAAVRNAAERLGYSHRDIVSGAGHDACWINRVAPTAMVMCPCVDGLSHNEAEEITREWASAGAEVLVHAVVETAEIVA</sequence>
<reference evidence="5" key="2">
    <citation type="submission" date="2020-09" db="EMBL/GenBank/DDBJ databases">
        <authorList>
            <person name="Sun Q."/>
            <person name="Kim S."/>
        </authorList>
    </citation>
    <scope>NUCLEOTIDE SEQUENCE</scope>
    <source>
        <strain evidence="5">KCTC 32437</strain>
    </source>
</reference>
<dbReference type="SUPFAM" id="SSF53187">
    <property type="entry name" value="Zn-dependent exopeptidases"/>
    <property type="match status" value="1"/>
</dbReference>
<dbReference type="EMBL" id="BMZE01000002">
    <property type="protein sequence ID" value="GHA22660.1"/>
    <property type="molecule type" value="Genomic_DNA"/>
</dbReference>
<accession>A0A918S347</accession>
<feature type="binding site" evidence="3">
    <location>
        <position position="133"/>
    </location>
    <ligand>
        <name>Zn(2+)</name>
        <dbReference type="ChEBI" id="CHEBI:29105"/>
        <label>2</label>
    </ligand>
</feature>
<keyword evidence="3" id="KW-0862">Zinc</keyword>
<feature type="binding site" evidence="3">
    <location>
        <position position="98"/>
    </location>
    <ligand>
        <name>Zn(2+)</name>
        <dbReference type="ChEBI" id="CHEBI:29105"/>
        <label>1</label>
    </ligand>
</feature>
<evidence type="ECO:0000259" key="4">
    <source>
        <dbReference type="Pfam" id="PF07687"/>
    </source>
</evidence>
<dbReference type="InterPro" id="IPR036264">
    <property type="entry name" value="Bact_exopeptidase_dim_dom"/>
</dbReference>
<comment type="cofactor">
    <cofactor evidence="3">
        <name>Zn(2+)</name>
        <dbReference type="ChEBI" id="CHEBI:29105"/>
    </cofactor>
    <text evidence="3">Binds 2 Zn(2+) ions per subunit.</text>
</comment>
<feature type="binding site" evidence="3">
    <location>
        <position position="98"/>
    </location>
    <ligand>
        <name>Zn(2+)</name>
        <dbReference type="ChEBI" id="CHEBI:29105"/>
        <label>2</label>
    </ligand>
</feature>
<dbReference type="RefSeq" id="WP_189425320.1">
    <property type="nucleotide sequence ID" value="NZ_BMZE01000002.1"/>
</dbReference>
<protein>
    <submittedName>
        <fullName evidence="5">Zn-dependent hydrolase</fullName>
    </submittedName>
</protein>
<dbReference type="AlphaFoldDB" id="A0A918S347"/>
<organism evidence="5 6">
    <name type="scientific">Devosia pacifica</name>
    <dbReference type="NCBI Taxonomy" id="1335967"/>
    <lineage>
        <taxon>Bacteria</taxon>
        <taxon>Pseudomonadati</taxon>
        <taxon>Pseudomonadota</taxon>
        <taxon>Alphaproteobacteria</taxon>
        <taxon>Hyphomicrobiales</taxon>
        <taxon>Devosiaceae</taxon>
        <taxon>Devosia</taxon>
    </lineage>
</organism>
<comment type="caution">
    <text evidence="5">The sequence shown here is derived from an EMBL/GenBank/DDBJ whole genome shotgun (WGS) entry which is preliminary data.</text>
</comment>
<dbReference type="SUPFAM" id="SSF55031">
    <property type="entry name" value="Bacterial exopeptidase dimerisation domain"/>
    <property type="match status" value="1"/>
</dbReference>
<dbReference type="PIRSF" id="PIRSF001235">
    <property type="entry name" value="Amidase_carbamoylase"/>
    <property type="match status" value="1"/>
</dbReference>
<evidence type="ECO:0000313" key="5">
    <source>
        <dbReference type="EMBL" id="GHA22660.1"/>
    </source>
</evidence>
<keyword evidence="6" id="KW-1185">Reference proteome</keyword>
<evidence type="ECO:0000313" key="6">
    <source>
        <dbReference type="Proteomes" id="UP000646579"/>
    </source>
</evidence>
<dbReference type="GO" id="GO:0046872">
    <property type="term" value="F:metal ion binding"/>
    <property type="evidence" value="ECO:0007669"/>
    <property type="project" value="UniProtKB-KW"/>
</dbReference>
<dbReference type="InterPro" id="IPR011650">
    <property type="entry name" value="Peptidase_M20_dimer"/>
</dbReference>
<dbReference type="GO" id="GO:0016813">
    <property type="term" value="F:hydrolase activity, acting on carbon-nitrogen (but not peptide) bonds, in linear amidines"/>
    <property type="evidence" value="ECO:0007669"/>
    <property type="project" value="InterPro"/>
</dbReference>
<evidence type="ECO:0000256" key="2">
    <source>
        <dbReference type="ARBA" id="ARBA00022801"/>
    </source>
</evidence>
<gene>
    <name evidence="5" type="ORF">GCM10007989_17600</name>
</gene>
<dbReference type="NCBIfam" id="NF009527">
    <property type="entry name" value="PRK12891.1"/>
    <property type="match status" value="1"/>
</dbReference>
<dbReference type="Pfam" id="PF07687">
    <property type="entry name" value="M20_dimer"/>
    <property type="match status" value="1"/>
</dbReference>
<feature type="binding site" evidence="3">
    <location>
        <position position="386"/>
    </location>
    <ligand>
        <name>Zn(2+)</name>
        <dbReference type="ChEBI" id="CHEBI:29105"/>
        <label>2</label>
    </ligand>
</feature>
<dbReference type="CDD" id="cd03884">
    <property type="entry name" value="M20_bAS"/>
    <property type="match status" value="1"/>
</dbReference>
<evidence type="ECO:0000256" key="3">
    <source>
        <dbReference type="PIRSR" id="PIRSR001235-1"/>
    </source>
</evidence>
<dbReference type="Pfam" id="PF01546">
    <property type="entry name" value="Peptidase_M20"/>
    <property type="match status" value="1"/>
</dbReference>
<reference evidence="5" key="1">
    <citation type="journal article" date="2014" name="Int. J. Syst. Evol. Microbiol.">
        <title>Complete genome sequence of Corynebacterium casei LMG S-19264T (=DSM 44701T), isolated from a smear-ripened cheese.</title>
        <authorList>
            <consortium name="US DOE Joint Genome Institute (JGI-PGF)"/>
            <person name="Walter F."/>
            <person name="Albersmeier A."/>
            <person name="Kalinowski J."/>
            <person name="Ruckert C."/>
        </authorList>
    </citation>
    <scope>NUCLEOTIDE SEQUENCE</scope>
    <source>
        <strain evidence="5">KCTC 32437</strain>
    </source>
</reference>
<keyword evidence="2 5" id="KW-0378">Hydrolase</keyword>
<dbReference type="InterPro" id="IPR002933">
    <property type="entry name" value="Peptidase_M20"/>
</dbReference>
<dbReference type="PANTHER" id="PTHR32494">
    <property type="entry name" value="ALLANTOATE DEIMINASE-RELATED"/>
    <property type="match status" value="1"/>
</dbReference>
<dbReference type="PANTHER" id="PTHR32494:SF5">
    <property type="entry name" value="ALLANTOATE AMIDOHYDROLASE"/>
    <property type="match status" value="1"/>
</dbReference>
<dbReference type="InterPro" id="IPR010158">
    <property type="entry name" value="Amidase_Cbmase"/>
</dbReference>
<name>A0A918S347_9HYPH</name>
<comment type="similarity">
    <text evidence="1">Belongs to the peptidase M20 family.</text>
</comment>
<dbReference type="Gene3D" id="3.30.70.360">
    <property type="match status" value="1"/>
</dbReference>
<dbReference type="Proteomes" id="UP000646579">
    <property type="component" value="Unassembled WGS sequence"/>
</dbReference>